<evidence type="ECO:0000256" key="1">
    <source>
        <dbReference type="SAM" id="Phobius"/>
    </source>
</evidence>
<organism evidence="3 4">
    <name type="scientific">Anoxybacillus flavithermus</name>
    <dbReference type="NCBI Taxonomy" id="33934"/>
    <lineage>
        <taxon>Bacteria</taxon>
        <taxon>Bacillati</taxon>
        <taxon>Bacillota</taxon>
        <taxon>Bacilli</taxon>
        <taxon>Bacillales</taxon>
        <taxon>Anoxybacillaceae</taxon>
        <taxon>Anoxybacillus</taxon>
    </lineage>
</organism>
<dbReference type="SUPFAM" id="SSF55073">
    <property type="entry name" value="Nucleotide cyclase"/>
    <property type="match status" value="1"/>
</dbReference>
<comment type="caution">
    <text evidence="3">The sequence shown here is derived from an EMBL/GenBank/DDBJ whole genome shotgun (WGS) entry which is preliminary data.</text>
</comment>
<gene>
    <name evidence="3" type="ORF">EA138_10890</name>
</gene>
<protein>
    <submittedName>
        <fullName evidence="3">Stand-alone sensor domain-containing protein</fullName>
    </submittedName>
</protein>
<dbReference type="Gene3D" id="3.30.70.270">
    <property type="match status" value="1"/>
</dbReference>
<dbReference type="AlphaFoldDB" id="A0AAX2A1Q4"/>
<name>A0AAX2A1Q4_9BACL</name>
<reference evidence="3 4" key="1">
    <citation type="submission" date="2019-01" db="EMBL/GenBank/DDBJ databases">
        <title>Anoxybacillus flavithermus in powdered infant formula.</title>
        <authorList>
            <person name="Rhee M.S."/>
            <person name="Choi I.-G."/>
            <person name="Cho T.J."/>
            <person name="Park B."/>
        </authorList>
    </citation>
    <scope>NUCLEOTIDE SEQUENCE [LARGE SCALE GENOMIC DNA]</scope>
    <source>
        <strain evidence="3 4">FHS-PPAM212</strain>
    </source>
</reference>
<dbReference type="PROSITE" id="PS50887">
    <property type="entry name" value="GGDEF"/>
    <property type="match status" value="1"/>
</dbReference>
<evidence type="ECO:0000313" key="4">
    <source>
        <dbReference type="Proteomes" id="UP000286434"/>
    </source>
</evidence>
<keyword evidence="1" id="KW-1133">Transmembrane helix</keyword>
<dbReference type="InterPro" id="IPR043128">
    <property type="entry name" value="Rev_trsase/Diguanyl_cyclase"/>
</dbReference>
<feature type="transmembrane region" description="Helical" evidence="1">
    <location>
        <begin position="44"/>
        <end position="61"/>
    </location>
</feature>
<accession>A0AAX2A1Q4</accession>
<dbReference type="InterPro" id="IPR000160">
    <property type="entry name" value="GGDEF_dom"/>
</dbReference>
<sequence>MTYMLKQHIGKTIGLFVSQLVLLPEIMAMNGTIDLTQLHGTELYVVIGFYVFQTIIGIYFGNRYDRKACVKDLIYQLKSKDFAASTFEKIAALVDRDPDSRLTIYLLQTKKDSHPQQQTAFEQLLVETTRKSDIVAKWSNDQYLIIAVENNAKPSTIIKRIKQNSPISFLVGYATYPIEGEQLQQLLQVAKERMYATRTTK</sequence>
<dbReference type="InterPro" id="IPR029787">
    <property type="entry name" value="Nucleotide_cyclase"/>
</dbReference>
<keyword evidence="1" id="KW-0812">Transmembrane</keyword>
<proteinExistence type="predicted"/>
<evidence type="ECO:0000313" key="3">
    <source>
        <dbReference type="EMBL" id="RWU11381.1"/>
    </source>
</evidence>
<feature type="domain" description="GGDEF" evidence="2">
    <location>
        <begin position="100"/>
        <end position="201"/>
    </location>
</feature>
<evidence type="ECO:0000259" key="2">
    <source>
        <dbReference type="PROSITE" id="PS50887"/>
    </source>
</evidence>
<dbReference type="Proteomes" id="UP000286434">
    <property type="component" value="Unassembled WGS sequence"/>
</dbReference>
<dbReference type="EMBL" id="SBBW01000050">
    <property type="protein sequence ID" value="RWU11381.1"/>
    <property type="molecule type" value="Genomic_DNA"/>
</dbReference>
<keyword evidence="1" id="KW-0472">Membrane</keyword>